<dbReference type="RefSeq" id="WP_142702648.1">
    <property type="nucleotide sequence ID" value="NZ_VIRS01000001.1"/>
</dbReference>
<name>A0A545B0B6_9ACTN</name>
<sequence>MSYDEFHFPARPSFFDRAEPPVPVEAELVPAAPARPAVYHAQSTRLDRPRPAPPMPAPAPARPARAYPAPARPVAARPASAWPQPASARPVEAADAPTAAWRPVGGEPTYVPVPVVVPILVMPVSIRVSVEFRWF</sequence>
<dbReference type="Proteomes" id="UP000317982">
    <property type="component" value="Unassembled WGS sequence"/>
</dbReference>
<reference evidence="2 3" key="1">
    <citation type="submission" date="2019-07" db="EMBL/GenBank/DDBJ databases">
        <title>Cryptosporangium phraense sp. nov., isolated from plant litter.</title>
        <authorList>
            <person name="Suriyachadkun C."/>
        </authorList>
    </citation>
    <scope>NUCLEOTIDE SEQUENCE [LARGE SCALE GENOMIC DNA]</scope>
    <source>
        <strain evidence="2 3">A-T 5661</strain>
    </source>
</reference>
<accession>A0A545B0B6</accession>
<protein>
    <submittedName>
        <fullName evidence="2">Uncharacterized protein</fullName>
    </submittedName>
</protein>
<proteinExistence type="predicted"/>
<feature type="compositionally biased region" description="Pro residues" evidence="1">
    <location>
        <begin position="51"/>
        <end position="61"/>
    </location>
</feature>
<evidence type="ECO:0000313" key="3">
    <source>
        <dbReference type="Proteomes" id="UP000317982"/>
    </source>
</evidence>
<dbReference type="AlphaFoldDB" id="A0A545B0B6"/>
<dbReference type="EMBL" id="VIRS01000001">
    <property type="protein sequence ID" value="TQS47030.1"/>
    <property type="molecule type" value="Genomic_DNA"/>
</dbReference>
<organism evidence="2 3">
    <name type="scientific">Cryptosporangium phraense</name>
    <dbReference type="NCBI Taxonomy" id="2593070"/>
    <lineage>
        <taxon>Bacteria</taxon>
        <taxon>Bacillati</taxon>
        <taxon>Actinomycetota</taxon>
        <taxon>Actinomycetes</taxon>
        <taxon>Cryptosporangiales</taxon>
        <taxon>Cryptosporangiaceae</taxon>
        <taxon>Cryptosporangium</taxon>
    </lineage>
</organism>
<feature type="region of interest" description="Disordered" evidence="1">
    <location>
        <begin position="39"/>
        <end position="70"/>
    </location>
</feature>
<evidence type="ECO:0000256" key="1">
    <source>
        <dbReference type="SAM" id="MobiDB-lite"/>
    </source>
</evidence>
<dbReference type="InParanoid" id="A0A545B0B6"/>
<gene>
    <name evidence="2" type="ORF">FL583_01860</name>
</gene>
<comment type="caution">
    <text evidence="2">The sequence shown here is derived from an EMBL/GenBank/DDBJ whole genome shotgun (WGS) entry which is preliminary data.</text>
</comment>
<evidence type="ECO:0000313" key="2">
    <source>
        <dbReference type="EMBL" id="TQS47030.1"/>
    </source>
</evidence>
<keyword evidence="3" id="KW-1185">Reference proteome</keyword>